<reference evidence="1 3" key="1">
    <citation type="journal article" date="2014" name="BMC Genomics">
        <title>Genome sequence of Anopheles sinensis provides insight into genetics basis of mosquito competence for malaria parasites.</title>
        <authorList>
            <person name="Zhou D."/>
            <person name="Zhang D."/>
            <person name="Ding G."/>
            <person name="Shi L."/>
            <person name="Hou Q."/>
            <person name="Ye Y."/>
            <person name="Xu Y."/>
            <person name="Zhou H."/>
            <person name="Xiong C."/>
            <person name="Li S."/>
            <person name="Yu J."/>
            <person name="Hong S."/>
            <person name="Yu X."/>
            <person name="Zou P."/>
            <person name="Chen C."/>
            <person name="Chang X."/>
            <person name="Wang W."/>
            <person name="Lv Y."/>
            <person name="Sun Y."/>
            <person name="Ma L."/>
            <person name="Shen B."/>
            <person name="Zhu C."/>
        </authorList>
    </citation>
    <scope>NUCLEOTIDE SEQUENCE [LARGE SCALE GENOMIC DNA]</scope>
</reference>
<dbReference type="VEuPathDB" id="VectorBase:ASIC012088"/>
<protein>
    <submittedName>
        <fullName evidence="1 2">Melanoma-associated antigen B1-like protein</fullName>
    </submittedName>
</protein>
<reference evidence="2" key="2">
    <citation type="submission" date="2020-05" db="UniProtKB">
        <authorList>
            <consortium name="EnsemblMetazoa"/>
        </authorList>
    </citation>
    <scope>IDENTIFICATION</scope>
</reference>
<dbReference type="EnsemblMetazoa" id="ASIC012088-RA">
    <property type="protein sequence ID" value="ASIC012088-PA"/>
    <property type="gene ID" value="ASIC012088"/>
</dbReference>
<gene>
    <name evidence="1" type="ORF">ZHAS_00012088</name>
</gene>
<sequence length="122" mass="13267">MSWERCDMDGSRVRGNILRSMSLNREVVVVSVSVCLAQSISVSKTVSAIQTQRVNRLQRAGDVGLDDSWGMPESISSIQTQRVDGLQSVHIGLNDGWSVLRSVVSEKAVVVGGVRKSGRVRV</sequence>
<dbReference type="EMBL" id="ATLV01019469">
    <property type="status" value="NOT_ANNOTATED_CDS"/>
    <property type="molecule type" value="Genomic_DNA"/>
</dbReference>
<name>A0A084W1W4_ANOSI</name>
<organism evidence="1">
    <name type="scientific">Anopheles sinensis</name>
    <name type="common">Mosquito</name>
    <dbReference type="NCBI Taxonomy" id="74873"/>
    <lineage>
        <taxon>Eukaryota</taxon>
        <taxon>Metazoa</taxon>
        <taxon>Ecdysozoa</taxon>
        <taxon>Arthropoda</taxon>
        <taxon>Hexapoda</taxon>
        <taxon>Insecta</taxon>
        <taxon>Pterygota</taxon>
        <taxon>Neoptera</taxon>
        <taxon>Endopterygota</taxon>
        <taxon>Diptera</taxon>
        <taxon>Nematocera</taxon>
        <taxon>Culicoidea</taxon>
        <taxon>Culicidae</taxon>
        <taxon>Anophelinae</taxon>
        <taxon>Anopheles</taxon>
    </lineage>
</organism>
<evidence type="ECO:0000313" key="3">
    <source>
        <dbReference type="Proteomes" id="UP000030765"/>
    </source>
</evidence>
<proteinExistence type="predicted"/>
<keyword evidence="3" id="KW-1185">Reference proteome</keyword>
<dbReference type="AlphaFoldDB" id="A0A084W1W4"/>
<dbReference type="EMBL" id="KE525272">
    <property type="protein sequence ID" value="KFB44208.1"/>
    <property type="molecule type" value="Genomic_DNA"/>
</dbReference>
<evidence type="ECO:0000313" key="1">
    <source>
        <dbReference type="EMBL" id="KFB44208.1"/>
    </source>
</evidence>
<dbReference type="Proteomes" id="UP000030765">
    <property type="component" value="Unassembled WGS sequence"/>
</dbReference>
<accession>A0A084W1W4</accession>
<evidence type="ECO:0000313" key="2">
    <source>
        <dbReference type="EnsemblMetazoa" id="ASIC012088-PA"/>
    </source>
</evidence>